<evidence type="ECO:0000313" key="1">
    <source>
        <dbReference type="EMBL" id="MBT1700597.1"/>
    </source>
</evidence>
<proteinExistence type="predicted"/>
<dbReference type="Pfam" id="PF13376">
    <property type="entry name" value="OmdA"/>
    <property type="match status" value="1"/>
</dbReference>
<dbReference type="InterPro" id="IPR037079">
    <property type="entry name" value="AF2212/PG0164-like_sf"/>
</dbReference>
<gene>
    <name evidence="1" type="ORF">KK083_27155</name>
</gene>
<dbReference type="InterPro" id="IPR015018">
    <property type="entry name" value="DUF1905"/>
</dbReference>
<name>A0AAP2GSE4_9BACT</name>
<evidence type="ECO:0000313" key="2">
    <source>
        <dbReference type="Proteomes" id="UP001319200"/>
    </source>
</evidence>
<keyword evidence="2" id="KW-1185">Reference proteome</keyword>
<protein>
    <submittedName>
        <fullName evidence="1">DUF1905 domain-containing protein</fullName>
    </submittedName>
</protein>
<dbReference type="AlphaFoldDB" id="A0AAP2GSE4"/>
<reference evidence="1 2" key="1">
    <citation type="submission" date="2021-05" db="EMBL/GenBank/DDBJ databases">
        <title>A Polyphasic approach of four new species of the genus Ohtaekwangia: Ohtaekwangia histidinii sp. nov., Ohtaekwangia cretensis sp. nov., Ohtaekwangia indiensis sp. nov., Ohtaekwangia reichenbachii sp. nov. from diverse environment.</title>
        <authorList>
            <person name="Octaviana S."/>
        </authorList>
    </citation>
    <scope>NUCLEOTIDE SEQUENCE [LARGE SCALE GENOMIC DNA]</scope>
    <source>
        <strain evidence="1 2">PWU4</strain>
    </source>
</reference>
<dbReference type="SUPFAM" id="SSF141694">
    <property type="entry name" value="AF2212/PG0164-like"/>
    <property type="match status" value="1"/>
</dbReference>
<accession>A0AAP2GSE4</accession>
<dbReference type="RefSeq" id="WP_254169287.1">
    <property type="nucleotide sequence ID" value="NZ_JAHESF010000044.1"/>
</dbReference>
<dbReference type="Proteomes" id="UP001319200">
    <property type="component" value="Unassembled WGS sequence"/>
</dbReference>
<dbReference type="Gene3D" id="2.40.30.100">
    <property type="entry name" value="AF2212/PG0164-like"/>
    <property type="match status" value="1"/>
</dbReference>
<organism evidence="1 2">
    <name type="scientific">Chryseosolibacter histidini</name>
    <dbReference type="NCBI Taxonomy" id="2782349"/>
    <lineage>
        <taxon>Bacteria</taxon>
        <taxon>Pseudomonadati</taxon>
        <taxon>Bacteroidota</taxon>
        <taxon>Cytophagia</taxon>
        <taxon>Cytophagales</taxon>
        <taxon>Chryseotaleaceae</taxon>
        <taxon>Chryseosolibacter</taxon>
    </lineage>
</organism>
<comment type="caution">
    <text evidence="1">The sequence shown here is derived from an EMBL/GenBank/DDBJ whole genome shotgun (WGS) entry which is preliminary data.</text>
</comment>
<sequence>MIKFSAKIHRFNAPGGWSYIEFSKRHAEQLNPGCRKSFRIKGMLDRHKIQKTALLPTGEGKFMLPFNASMRKGTGKAAGDTVQVQAELDERTLKLSADLISCLKDEPGAYDFFKTLPKSHQHYFSGWIESAKTAQTKSKRLTTVIIAMAEKKGWREVMEMYRSKE</sequence>
<dbReference type="EMBL" id="JAHESF010000044">
    <property type="protein sequence ID" value="MBT1700597.1"/>
    <property type="molecule type" value="Genomic_DNA"/>
</dbReference>
<dbReference type="Pfam" id="PF08922">
    <property type="entry name" value="DUF1905"/>
    <property type="match status" value="1"/>
</dbReference>